<dbReference type="EMBL" id="WIXE01000062">
    <property type="protein sequence ID" value="KAK5986928.1"/>
    <property type="molecule type" value="Genomic_DNA"/>
</dbReference>
<dbReference type="Proteomes" id="UP001331761">
    <property type="component" value="Unassembled WGS sequence"/>
</dbReference>
<dbReference type="PANTHER" id="PTHR35182:SF1">
    <property type="entry name" value="COLD-SHOCK PROTEIN-RELATED"/>
    <property type="match status" value="1"/>
</dbReference>
<gene>
    <name evidence="1" type="ORF">GCK32_003452</name>
</gene>
<proteinExistence type="predicted"/>
<name>A0AAN8IWY6_TRICO</name>
<evidence type="ECO:0000313" key="1">
    <source>
        <dbReference type="EMBL" id="KAK5986928.1"/>
    </source>
</evidence>
<protein>
    <submittedName>
        <fullName evidence="1">Uncharacterized protein</fullName>
    </submittedName>
</protein>
<keyword evidence="2" id="KW-1185">Reference proteome</keyword>
<evidence type="ECO:0000313" key="2">
    <source>
        <dbReference type="Proteomes" id="UP001331761"/>
    </source>
</evidence>
<accession>A0AAN8IWY6</accession>
<organism evidence="1 2">
    <name type="scientific">Trichostrongylus colubriformis</name>
    <name type="common">Black scour worm</name>
    <dbReference type="NCBI Taxonomy" id="6319"/>
    <lineage>
        <taxon>Eukaryota</taxon>
        <taxon>Metazoa</taxon>
        <taxon>Ecdysozoa</taxon>
        <taxon>Nematoda</taxon>
        <taxon>Chromadorea</taxon>
        <taxon>Rhabditida</taxon>
        <taxon>Rhabditina</taxon>
        <taxon>Rhabditomorpha</taxon>
        <taxon>Strongyloidea</taxon>
        <taxon>Trichostrongylidae</taxon>
        <taxon>Trichostrongylus</taxon>
    </lineage>
</organism>
<dbReference type="AlphaFoldDB" id="A0AAN8IWY6"/>
<sequence>MKPVFSRFVAEVGQTMYTRLLVFALASSAFASIAVIESKVGKKVVLNFGGMTKTIVRETEGGGQQFIKVCDPDEKELWCQQFVKAEDNKPVKSSAHIDANGVLVFNSVQKSDAGRYTSPEHGPKVMSLAEDGSKQLFAGKVIELVVK</sequence>
<dbReference type="PANTHER" id="PTHR35182">
    <property type="entry name" value="PROTEIN CBG13762"/>
    <property type="match status" value="1"/>
</dbReference>
<reference evidence="1 2" key="1">
    <citation type="submission" date="2019-10" db="EMBL/GenBank/DDBJ databases">
        <title>Assembly and Annotation for the nematode Trichostrongylus colubriformis.</title>
        <authorList>
            <person name="Martin J."/>
        </authorList>
    </citation>
    <scope>NUCLEOTIDE SEQUENCE [LARGE SCALE GENOMIC DNA]</scope>
    <source>
        <strain evidence="1">G859</strain>
        <tissue evidence="1">Whole worm</tissue>
    </source>
</reference>
<comment type="caution">
    <text evidence="1">The sequence shown here is derived from an EMBL/GenBank/DDBJ whole genome shotgun (WGS) entry which is preliminary data.</text>
</comment>